<comment type="similarity">
    <text evidence="2">Belongs to the MotB family.</text>
</comment>
<dbReference type="OrthoDB" id="9815217at2"/>
<accession>A0A1Y6CMX6</accession>
<feature type="domain" description="OmpA-like" evidence="10">
    <location>
        <begin position="216"/>
        <end position="344"/>
    </location>
</feature>
<comment type="subcellular location">
    <subcellularLocation>
        <location evidence="1">Cell membrane</location>
        <topology evidence="1">Single-pass membrane protein</topology>
    </subcellularLocation>
</comment>
<evidence type="ECO:0000256" key="6">
    <source>
        <dbReference type="ARBA" id="ARBA00023136"/>
    </source>
</evidence>
<dbReference type="AlphaFoldDB" id="A0A1Y6CMX6"/>
<dbReference type="RefSeq" id="WP_132323325.1">
    <property type="nucleotide sequence ID" value="NZ_FWZT01000022.1"/>
</dbReference>
<dbReference type="PANTHER" id="PTHR30329">
    <property type="entry name" value="STATOR ELEMENT OF FLAGELLAR MOTOR COMPLEX"/>
    <property type="match status" value="1"/>
</dbReference>
<dbReference type="InterPro" id="IPR036737">
    <property type="entry name" value="OmpA-like_sf"/>
</dbReference>
<dbReference type="GO" id="GO:0005886">
    <property type="term" value="C:plasma membrane"/>
    <property type="evidence" value="ECO:0007669"/>
    <property type="project" value="UniProtKB-SubCell"/>
</dbReference>
<reference evidence="12" key="1">
    <citation type="submission" date="2017-04" db="EMBL/GenBank/DDBJ databases">
        <authorList>
            <person name="Varghese N."/>
            <person name="Submissions S."/>
        </authorList>
    </citation>
    <scope>NUCLEOTIDE SEQUENCE [LARGE SCALE GENOMIC DNA]</scope>
    <source>
        <strain evidence="12">RKEM611</strain>
    </source>
</reference>
<feature type="compositionally biased region" description="Polar residues" evidence="8">
    <location>
        <begin position="164"/>
        <end position="178"/>
    </location>
</feature>
<keyword evidence="12" id="KW-1185">Reference proteome</keyword>
<keyword evidence="5 9" id="KW-1133">Transmembrane helix</keyword>
<proteinExistence type="inferred from homology"/>
<dbReference type="Pfam" id="PF13677">
    <property type="entry name" value="MotB_plug"/>
    <property type="match status" value="1"/>
</dbReference>
<evidence type="ECO:0000256" key="3">
    <source>
        <dbReference type="ARBA" id="ARBA00022475"/>
    </source>
</evidence>
<evidence type="ECO:0000256" key="8">
    <source>
        <dbReference type="SAM" id="MobiDB-lite"/>
    </source>
</evidence>
<evidence type="ECO:0000313" key="11">
    <source>
        <dbReference type="EMBL" id="SMF64286.1"/>
    </source>
</evidence>
<feature type="compositionally biased region" description="Basic and acidic residues" evidence="8">
    <location>
        <begin position="120"/>
        <end position="129"/>
    </location>
</feature>
<gene>
    <name evidence="11" type="ORF">SAMN06296036_12223</name>
</gene>
<evidence type="ECO:0000256" key="9">
    <source>
        <dbReference type="SAM" id="Phobius"/>
    </source>
</evidence>
<dbReference type="Pfam" id="PF00691">
    <property type="entry name" value="OmpA"/>
    <property type="match status" value="1"/>
</dbReference>
<dbReference type="SUPFAM" id="SSF103088">
    <property type="entry name" value="OmpA-like"/>
    <property type="match status" value="1"/>
</dbReference>
<evidence type="ECO:0000256" key="2">
    <source>
        <dbReference type="ARBA" id="ARBA00008914"/>
    </source>
</evidence>
<dbReference type="InterPro" id="IPR050330">
    <property type="entry name" value="Bact_OuterMem_StrucFunc"/>
</dbReference>
<evidence type="ECO:0000259" key="10">
    <source>
        <dbReference type="PROSITE" id="PS51123"/>
    </source>
</evidence>
<dbReference type="InterPro" id="IPR006665">
    <property type="entry name" value="OmpA-like"/>
</dbReference>
<feature type="region of interest" description="Disordered" evidence="8">
    <location>
        <begin position="104"/>
        <end position="129"/>
    </location>
</feature>
<organism evidence="11 12">
    <name type="scientific">Pseudobacteriovorax antillogorgiicola</name>
    <dbReference type="NCBI Taxonomy" id="1513793"/>
    <lineage>
        <taxon>Bacteria</taxon>
        <taxon>Pseudomonadati</taxon>
        <taxon>Bdellovibrionota</taxon>
        <taxon>Oligoflexia</taxon>
        <taxon>Oligoflexales</taxon>
        <taxon>Pseudobacteriovoracaceae</taxon>
        <taxon>Pseudobacteriovorax</taxon>
    </lineage>
</organism>
<evidence type="ECO:0000256" key="1">
    <source>
        <dbReference type="ARBA" id="ARBA00004162"/>
    </source>
</evidence>
<evidence type="ECO:0000256" key="4">
    <source>
        <dbReference type="ARBA" id="ARBA00022692"/>
    </source>
</evidence>
<protein>
    <submittedName>
        <fullName evidence="11">OmpA family protein</fullName>
    </submittedName>
</protein>
<dbReference type="Gene3D" id="3.30.1330.60">
    <property type="entry name" value="OmpA-like domain"/>
    <property type="match status" value="1"/>
</dbReference>
<dbReference type="PANTHER" id="PTHR30329:SF21">
    <property type="entry name" value="LIPOPROTEIN YIAD-RELATED"/>
    <property type="match status" value="1"/>
</dbReference>
<name>A0A1Y6CMX6_9BACT</name>
<dbReference type="EMBL" id="FWZT01000022">
    <property type="protein sequence ID" value="SMF64286.1"/>
    <property type="molecule type" value="Genomic_DNA"/>
</dbReference>
<feature type="region of interest" description="Disordered" evidence="8">
    <location>
        <begin position="153"/>
        <end position="197"/>
    </location>
</feature>
<dbReference type="STRING" id="1513793.SAMN06296036_12223"/>
<evidence type="ECO:0000256" key="7">
    <source>
        <dbReference type="PROSITE-ProRule" id="PRU00473"/>
    </source>
</evidence>
<evidence type="ECO:0000313" key="12">
    <source>
        <dbReference type="Proteomes" id="UP000192907"/>
    </source>
</evidence>
<dbReference type="Proteomes" id="UP000192907">
    <property type="component" value="Unassembled WGS sequence"/>
</dbReference>
<dbReference type="InterPro" id="IPR025713">
    <property type="entry name" value="MotB-like_N_dom"/>
</dbReference>
<keyword evidence="6 7" id="KW-0472">Membrane</keyword>
<sequence>MKPIVRGKQKERKVSEGTWFISYGDMITLLLGFFVLFFSIEPPKKGNTLLAESLLATMEELDKELPTQATKDVGDTVLSSAEAEEESLLAAAVMKAEGQDLVSSEGEQAMEQRGGAQEIPQHEADPIKDEPSLGEHLMEILNKVIPIKHEGQGQFAAKKPPQQKRVSNESLQSLQGQSLKEKGTPTGSEPVATDDSGHRKNIIKLQALQAEAFKMDDRIFIMFPTISFFGSASTKLTKEGFEAIEKFAGVYLPFAGKTRLNIVGFADQRPVMAAKYHFRDNLELSVLRAVSAQRVLAKVGIPTQRVRLMGHGINEKLLKGEDPQSREERLALARKIMFIIEPVQNL</sequence>
<keyword evidence="3" id="KW-1003">Cell membrane</keyword>
<evidence type="ECO:0000256" key="5">
    <source>
        <dbReference type="ARBA" id="ARBA00022989"/>
    </source>
</evidence>
<feature type="transmembrane region" description="Helical" evidence="9">
    <location>
        <begin position="20"/>
        <end position="40"/>
    </location>
</feature>
<keyword evidence="4 9" id="KW-0812">Transmembrane</keyword>
<dbReference type="PROSITE" id="PS51123">
    <property type="entry name" value="OMPA_2"/>
    <property type="match status" value="1"/>
</dbReference>